<dbReference type="AlphaFoldDB" id="A0A4Y7TQI3"/>
<dbReference type="PROSITE" id="PS01053">
    <property type="entry name" value="ARGINASE_1"/>
    <property type="match status" value="1"/>
</dbReference>
<organism evidence="12 13">
    <name type="scientific">Coprinellus micaceus</name>
    <name type="common">Glistening ink-cap mushroom</name>
    <name type="synonym">Coprinus micaceus</name>
    <dbReference type="NCBI Taxonomy" id="71717"/>
    <lineage>
        <taxon>Eukaryota</taxon>
        <taxon>Fungi</taxon>
        <taxon>Dikarya</taxon>
        <taxon>Basidiomycota</taxon>
        <taxon>Agaricomycotina</taxon>
        <taxon>Agaricomycetes</taxon>
        <taxon>Agaricomycetidae</taxon>
        <taxon>Agaricales</taxon>
        <taxon>Agaricineae</taxon>
        <taxon>Psathyrellaceae</taxon>
        <taxon>Coprinellus</taxon>
    </lineage>
</organism>
<evidence type="ECO:0000256" key="6">
    <source>
        <dbReference type="ARBA" id="ARBA00022801"/>
    </source>
</evidence>
<gene>
    <name evidence="12" type="ORF">FA13DRAFT_1787877</name>
</gene>
<dbReference type="PANTHER" id="PTHR43782:SF3">
    <property type="entry name" value="ARGINASE"/>
    <property type="match status" value="1"/>
</dbReference>
<feature type="binding site" evidence="8">
    <location>
        <position position="136"/>
    </location>
    <ligand>
        <name>Mn(2+)</name>
        <dbReference type="ChEBI" id="CHEBI:29035"/>
        <label>1</label>
    </ligand>
</feature>
<dbReference type="SUPFAM" id="SSF52768">
    <property type="entry name" value="Arginase/deacetylase"/>
    <property type="match status" value="1"/>
</dbReference>
<dbReference type="CDD" id="cd09989">
    <property type="entry name" value="Arginase"/>
    <property type="match status" value="1"/>
</dbReference>
<feature type="binding site" evidence="8">
    <location>
        <position position="138"/>
    </location>
    <ligand>
        <name>Mn(2+)</name>
        <dbReference type="ChEBI" id="CHEBI:29035"/>
        <label>1</label>
    </ligand>
</feature>
<dbReference type="PROSITE" id="PS51409">
    <property type="entry name" value="ARGINASE_2"/>
    <property type="match status" value="1"/>
</dbReference>
<keyword evidence="6 10" id="KW-0378">Hydrolase</keyword>
<dbReference type="GO" id="GO:0004053">
    <property type="term" value="F:arginase activity"/>
    <property type="evidence" value="ECO:0007669"/>
    <property type="project" value="UniProtKB-EC"/>
</dbReference>
<dbReference type="InterPro" id="IPR023696">
    <property type="entry name" value="Ureohydrolase_dom_sf"/>
</dbReference>
<dbReference type="UniPathway" id="UPA00158">
    <property type="reaction ID" value="UER00270"/>
</dbReference>
<evidence type="ECO:0000256" key="3">
    <source>
        <dbReference type="ARBA" id="ARBA00018123"/>
    </source>
</evidence>
<comment type="caution">
    <text evidence="12">The sequence shown here is derived from an EMBL/GenBank/DDBJ whole genome shotgun (WGS) entry which is preliminary data.</text>
</comment>
<evidence type="ECO:0000313" key="12">
    <source>
        <dbReference type="EMBL" id="TEB36437.1"/>
    </source>
</evidence>
<sequence>MASTSRFIPEPKTAAIVGCPFSGGQPKAGVDRGPIHIIEAGIVTQLEELGWQVKFDGHHQFEEISDSLKEDPPIGILKNPRLVSRVTEAVANAVGGHAHRGELPVTIGGDHSLAIGTISGTLSQYPDACVVWVDAHADINTVETTDSGNIHGMPVSFLMGLGSKVPEYSWVKPALKTDSIVYIGLRDVDAGEKKILRENNIKAFSMHEVDKYGIGKVVEMALDHVNPNRDRPIHLSFDVDALDPTVAPSTGTPVRGGLTFREGHFICEAVYETGCLVALDLMEVNPSLADQVSVEQTVAVGCSLLRSALGETLL</sequence>
<dbReference type="Gene3D" id="3.40.800.10">
    <property type="entry name" value="Ureohydrolase domain"/>
    <property type="match status" value="1"/>
</dbReference>
<evidence type="ECO:0000256" key="4">
    <source>
        <dbReference type="ARBA" id="ARBA00022503"/>
    </source>
</evidence>
<evidence type="ECO:0000256" key="1">
    <source>
        <dbReference type="ARBA" id="ARBA00005098"/>
    </source>
</evidence>
<dbReference type="Proteomes" id="UP000298030">
    <property type="component" value="Unassembled WGS sequence"/>
</dbReference>
<evidence type="ECO:0000313" key="13">
    <source>
        <dbReference type="Proteomes" id="UP000298030"/>
    </source>
</evidence>
<keyword evidence="5 8" id="KW-0479">Metal-binding</keyword>
<feature type="binding site" evidence="8">
    <location>
        <position position="134"/>
    </location>
    <ligand>
        <name>Mn(2+)</name>
        <dbReference type="ChEBI" id="CHEBI:29035"/>
        <label>1</label>
    </ligand>
</feature>
<feature type="binding site" evidence="8">
    <location>
        <position position="238"/>
    </location>
    <ligand>
        <name>Mn(2+)</name>
        <dbReference type="ChEBI" id="CHEBI:29035"/>
        <label>1</label>
    </ligand>
</feature>
<feature type="binding site" evidence="8">
    <location>
        <position position="240"/>
    </location>
    <ligand>
        <name>Mn(2+)</name>
        <dbReference type="ChEBI" id="CHEBI:29035"/>
        <label>1</label>
    </ligand>
</feature>
<proteinExistence type="inferred from homology"/>
<dbReference type="EMBL" id="QPFP01000006">
    <property type="protein sequence ID" value="TEB36437.1"/>
    <property type="molecule type" value="Genomic_DNA"/>
</dbReference>
<comment type="pathway">
    <text evidence="1">Nitrogen metabolism; urea cycle; L-ornithine and urea from L-arginine: step 1/1.</text>
</comment>
<comment type="catalytic activity">
    <reaction evidence="11">
        <text>L-arginine + H2O = urea + L-ornithine</text>
        <dbReference type="Rhea" id="RHEA:20569"/>
        <dbReference type="ChEBI" id="CHEBI:15377"/>
        <dbReference type="ChEBI" id="CHEBI:16199"/>
        <dbReference type="ChEBI" id="CHEBI:32682"/>
        <dbReference type="ChEBI" id="CHEBI:46911"/>
        <dbReference type="EC" id="3.5.3.1"/>
    </reaction>
</comment>
<dbReference type="GO" id="GO:0030145">
    <property type="term" value="F:manganese ion binding"/>
    <property type="evidence" value="ECO:0007669"/>
    <property type="project" value="TreeGrafter"/>
</dbReference>
<evidence type="ECO:0000256" key="5">
    <source>
        <dbReference type="ARBA" id="ARBA00022723"/>
    </source>
</evidence>
<comment type="cofactor">
    <cofactor evidence="8 11">
        <name>Mn(2+)</name>
        <dbReference type="ChEBI" id="CHEBI:29035"/>
    </cofactor>
    <text evidence="8 11">Binds 2 manganese ions per subunit.</text>
</comment>
<feature type="binding site" evidence="8">
    <location>
        <position position="111"/>
    </location>
    <ligand>
        <name>Mn(2+)</name>
        <dbReference type="ChEBI" id="CHEBI:29035"/>
        <label>1</label>
    </ligand>
</feature>
<evidence type="ECO:0000256" key="8">
    <source>
        <dbReference type="PIRSR" id="PIRSR036979-1"/>
    </source>
</evidence>
<protein>
    <recommendedName>
        <fullName evidence="3 11">Arginase</fullName>
        <ecNumber evidence="2 11">3.5.3.1</ecNumber>
    </recommendedName>
</protein>
<keyword evidence="4 11" id="KW-0056">Arginine metabolism</keyword>
<dbReference type="GO" id="GO:0006525">
    <property type="term" value="P:arginine metabolic process"/>
    <property type="evidence" value="ECO:0007669"/>
    <property type="project" value="UniProtKB-KW"/>
</dbReference>
<accession>A0A4Y7TQI3</accession>
<dbReference type="PIRSF" id="PIRSF036979">
    <property type="entry name" value="Arginase"/>
    <property type="match status" value="1"/>
</dbReference>
<dbReference type="EC" id="3.5.3.1" evidence="2 11"/>
<dbReference type="PANTHER" id="PTHR43782">
    <property type="entry name" value="ARGINASE"/>
    <property type="match status" value="1"/>
</dbReference>
<evidence type="ECO:0000256" key="7">
    <source>
        <dbReference type="ARBA" id="ARBA00023211"/>
    </source>
</evidence>
<dbReference type="STRING" id="71717.A0A4Y7TQI3"/>
<dbReference type="InterPro" id="IPR020855">
    <property type="entry name" value="Ureohydrolase_Mn_BS"/>
</dbReference>
<dbReference type="NCBIfam" id="TIGR01229">
    <property type="entry name" value="rocF_arginase"/>
    <property type="match status" value="1"/>
</dbReference>
<keyword evidence="7 8" id="KW-0464">Manganese</keyword>
<dbReference type="InterPro" id="IPR006035">
    <property type="entry name" value="Ureohydrolase"/>
</dbReference>
<evidence type="ECO:0000256" key="11">
    <source>
        <dbReference type="RuleBase" id="RU361159"/>
    </source>
</evidence>
<dbReference type="GO" id="GO:0005829">
    <property type="term" value="C:cytosol"/>
    <property type="evidence" value="ECO:0007669"/>
    <property type="project" value="TreeGrafter"/>
</dbReference>
<dbReference type="Pfam" id="PF00491">
    <property type="entry name" value="Arginase"/>
    <property type="match status" value="1"/>
</dbReference>
<evidence type="ECO:0000256" key="9">
    <source>
        <dbReference type="PROSITE-ProRule" id="PRU00742"/>
    </source>
</evidence>
<evidence type="ECO:0000256" key="10">
    <source>
        <dbReference type="RuleBase" id="RU003684"/>
    </source>
</evidence>
<dbReference type="OrthoDB" id="9992747at2759"/>
<dbReference type="FunFam" id="3.40.800.10:FF:000009">
    <property type="entry name" value="Arginase"/>
    <property type="match status" value="1"/>
</dbReference>
<evidence type="ECO:0000256" key="2">
    <source>
        <dbReference type="ARBA" id="ARBA00012168"/>
    </source>
</evidence>
<dbReference type="InterPro" id="IPR014033">
    <property type="entry name" value="Arginase"/>
</dbReference>
<name>A0A4Y7TQI3_COPMI</name>
<dbReference type="GO" id="GO:0005634">
    <property type="term" value="C:nucleus"/>
    <property type="evidence" value="ECO:0007669"/>
    <property type="project" value="TreeGrafter"/>
</dbReference>
<keyword evidence="13" id="KW-1185">Reference proteome</keyword>
<dbReference type="GO" id="GO:0000050">
    <property type="term" value="P:urea cycle"/>
    <property type="evidence" value="ECO:0007669"/>
    <property type="project" value="UniProtKB-UniPathway"/>
</dbReference>
<dbReference type="PRINTS" id="PR00116">
    <property type="entry name" value="ARGINASE"/>
</dbReference>
<reference evidence="12 13" key="1">
    <citation type="journal article" date="2019" name="Nat. Ecol. Evol.">
        <title>Megaphylogeny resolves global patterns of mushroom evolution.</title>
        <authorList>
            <person name="Varga T."/>
            <person name="Krizsan K."/>
            <person name="Foldi C."/>
            <person name="Dima B."/>
            <person name="Sanchez-Garcia M."/>
            <person name="Sanchez-Ramirez S."/>
            <person name="Szollosi G.J."/>
            <person name="Szarkandi J.G."/>
            <person name="Papp V."/>
            <person name="Albert L."/>
            <person name="Andreopoulos W."/>
            <person name="Angelini C."/>
            <person name="Antonin V."/>
            <person name="Barry K.W."/>
            <person name="Bougher N.L."/>
            <person name="Buchanan P."/>
            <person name="Buyck B."/>
            <person name="Bense V."/>
            <person name="Catcheside P."/>
            <person name="Chovatia M."/>
            <person name="Cooper J."/>
            <person name="Damon W."/>
            <person name="Desjardin D."/>
            <person name="Finy P."/>
            <person name="Geml J."/>
            <person name="Haridas S."/>
            <person name="Hughes K."/>
            <person name="Justo A."/>
            <person name="Karasinski D."/>
            <person name="Kautmanova I."/>
            <person name="Kiss B."/>
            <person name="Kocsube S."/>
            <person name="Kotiranta H."/>
            <person name="LaButti K.M."/>
            <person name="Lechner B.E."/>
            <person name="Liimatainen K."/>
            <person name="Lipzen A."/>
            <person name="Lukacs Z."/>
            <person name="Mihaltcheva S."/>
            <person name="Morgado L.N."/>
            <person name="Niskanen T."/>
            <person name="Noordeloos M.E."/>
            <person name="Ohm R.A."/>
            <person name="Ortiz-Santana B."/>
            <person name="Ovrebo C."/>
            <person name="Racz N."/>
            <person name="Riley R."/>
            <person name="Savchenko A."/>
            <person name="Shiryaev A."/>
            <person name="Soop K."/>
            <person name="Spirin V."/>
            <person name="Szebenyi C."/>
            <person name="Tomsovsky M."/>
            <person name="Tulloss R.E."/>
            <person name="Uehling J."/>
            <person name="Grigoriev I.V."/>
            <person name="Vagvolgyi C."/>
            <person name="Papp T."/>
            <person name="Martin F.M."/>
            <person name="Miettinen O."/>
            <person name="Hibbett D.S."/>
            <person name="Nagy L.G."/>
        </authorList>
    </citation>
    <scope>NUCLEOTIDE SEQUENCE [LARGE SCALE GENOMIC DNA]</scope>
    <source>
        <strain evidence="12 13">FP101781</strain>
    </source>
</reference>
<comment type="similarity">
    <text evidence="9 10">Belongs to the arginase family.</text>
</comment>